<reference evidence="7 8" key="1">
    <citation type="submission" date="2020-07" db="EMBL/GenBank/DDBJ databases">
        <title>Exploring microbial biodiversity for novel pathways involved in the catabolism of aromatic compounds derived from lignin.</title>
        <authorList>
            <person name="Elkins J."/>
        </authorList>
    </citation>
    <scope>NUCLEOTIDE SEQUENCE [LARGE SCALE GENOMIC DNA]</scope>
    <source>
        <strain evidence="7 8">VanB</strain>
    </source>
</reference>
<dbReference type="Pfam" id="PF07940">
    <property type="entry name" value="Hepar_II_III_C"/>
    <property type="match status" value="1"/>
</dbReference>
<dbReference type="EMBL" id="JACCAT010000001">
    <property type="protein sequence ID" value="NYH10649.1"/>
    <property type="molecule type" value="Genomic_DNA"/>
</dbReference>
<keyword evidence="2" id="KW-0732">Signal</keyword>
<dbReference type="Pfam" id="PF16889">
    <property type="entry name" value="Hepar_II_III_N"/>
    <property type="match status" value="1"/>
</dbReference>
<dbReference type="Gene3D" id="1.50.10.100">
    <property type="entry name" value="Chondroitin AC/alginate lyase"/>
    <property type="match status" value="1"/>
</dbReference>
<dbReference type="Gene3D" id="2.70.98.70">
    <property type="match status" value="1"/>
</dbReference>
<protein>
    <submittedName>
        <fullName evidence="7">Putative heparinase superfamily protein</fullName>
    </submittedName>
</protein>
<evidence type="ECO:0000256" key="3">
    <source>
        <dbReference type="ARBA" id="ARBA00022764"/>
    </source>
</evidence>
<evidence type="ECO:0000259" key="5">
    <source>
        <dbReference type="Pfam" id="PF07940"/>
    </source>
</evidence>
<proteinExistence type="predicted"/>
<dbReference type="PANTHER" id="PTHR39210:SF1">
    <property type="entry name" value="HEPARIN-SULFATE LYASE"/>
    <property type="match status" value="1"/>
</dbReference>
<evidence type="ECO:0000313" key="7">
    <source>
        <dbReference type="EMBL" id="NYH10649.1"/>
    </source>
</evidence>
<organism evidence="7 8">
    <name type="scientific">Pseudomonas moraviensis</name>
    <dbReference type="NCBI Taxonomy" id="321662"/>
    <lineage>
        <taxon>Bacteria</taxon>
        <taxon>Pseudomonadati</taxon>
        <taxon>Pseudomonadota</taxon>
        <taxon>Gammaproteobacteria</taxon>
        <taxon>Pseudomonadales</taxon>
        <taxon>Pseudomonadaceae</taxon>
        <taxon>Pseudomonas</taxon>
    </lineage>
</organism>
<dbReference type="RefSeq" id="WP_179694152.1">
    <property type="nucleotide sequence ID" value="NZ_JACCAT010000001.1"/>
</dbReference>
<dbReference type="Proteomes" id="UP000553035">
    <property type="component" value="Unassembled WGS sequence"/>
</dbReference>
<feature type="domain" description="Heparin-sulfate lyase N-terminal" evidence="6">
    <location>
        <begin position="115"/>
        <end position="288"/>
    </location>
</feature>
<evidence type="ECO:0000256" key="1">
    <source>
        <dbReference type="ARBA" id="ARBA00004418"/>
    </source>
</evidence>
<gene>
    <name evidence="7" type="ORF">GGI52_003692</name>
</gene>
<dbReference type="PANTHER" id="PTHR39210">
    <property type="entry name" value="HEPARIN-SULFATE LYASE"/>
    <property type="match status" value="1"/>
</dbReference>
<evidence type="ECO:0000259" key="6">
    <source>
        <dbReference type="Pfam" id="PF16889"/>
    </source>
</evidence>
<evidence type="ECO:0000256" key="2">
    <source>
        <dbReference type="ARBA" id="ARBA00022729"/>
    </source>
</evidence>
<name>A0A7Y9VXY8_9PSED</name>
<dbReference type="AlphaFoldDB" id="A0A7Y9VXY8"/>
<dbReference type="GO" id="GO:0042597">
    <property type="term" value="C:periplasmic space"/>
    <property type="evidence" value="ECO:0007669"/>
    <property type="project" value="UniProtKB-SubCell"/>
</dbReference>
<accession>A0A7Y9VXY8</accession>
<dbReference type="InterPro" id="IPR008929">
    <property type="entry name" value="Chondroitin_lyas"/>
</dbReference>
<dbReference type="InterPro" id="IPR031680">
    <property type="entry name" value="Hepar_II_III_N"/>
</dbReference>
<comment type="subcellular location">
    <subcellularLocation>
        <location evidence="1">Periplasm</location>
    </subcellularLocation>
</comment>
<comment type="caution">
    <text evidence="7">The sequence shown here is derived from an EMBL/GenBank/DDBJ whole genome shotgun (WGS) entry which is preliminary data.</text>
</comment>
<dbReference type="GO" id="GO:0016829">
    <property type="term" value="F:lyase activity"/>
    <property type="evidence" value="ECO:0007669"/>
    <property type="project" value="UniProtKB-KW"/>
</dbReference>
<evidence type="ECO:0000256" key="4">
    <source>
        <dbReference type="ARBA" id="ARBA00023239"/>
    </source>
</evidence>
<keyword evidence="3" id="KW-0574">Periplasm</keyword>
<evidence type="ECO:0000313" key="8">
    <source>
        <dbReference type="Proteomes" id="UP000553035"/>
    </source>
</evidence>
<keyword evidence="4" id="KW-0456">Lyase</keyword>
<dbReference type="SUPFAM" id="SSF48230">
    <property type="entry name" value="Chondroitin AC/alginate lyase"/>
    <property type="match status" value="1"/>
</dbReference>
<dbReference type="InterPro" id="IPR012480">
    <property type="entry name" value="Hepar_II_III_C"/>
</dbReference>
<sequence>MRNARIARLTKLYHTAKVLRPEQILYRIYYRFAKIKPYAATPVSKNLSFDLANPPRWNSSRITEDGQFDFMGSKATIEWHNEALPKIWQYNLHYLDHLTARQEHDSSLSETDLVNSWITANPPFAGCGWEPYTLSLRIVNLVKWLQMQPHLDQRWLESLAVQTNALSQRIEYHILANHLFVNGKALVFAGSFLQTGEAGDWLKTGLKILDREVKEQFLTDGAHFELSPMYHASLLWDMCDLLNLALNAKIDALKSRAPEWRRVIEQGIIWLRSMQHPDGEIPFFNDCAFGIAPALRDIEGYAALLGCQPPADAPDTSSIGAICHAESGFAHIAFGEGSKALLNFAQVAPVYQPGHTHADTLSFELSVFGQRVFVNSGTSQYGEDSERHRQRSTAAHNTVEIDGENSSEVWAGFRVARRARVSLSTFESTGESVRIVCSHDGYQRLKGKNLHTREWNATRNTLQINDSVTGAFDKSIARFHVHPEASVTQNDNGLTITLASGETVSVSISGAARISIANTTWHPEFGKSVANQCIVVELSSDTLITRVTW</sequence>
<feature type="domain" description="Heparinase II/III-like C-terminal" evidence="5">
    <location>
        <begin position="326"/>
        <end position="549"/>
    </location>
</feature>